<comment type="catalytic activity">
    <reaction evidence="4 5">
        <text>an acyl phosphate + H2O = a carboxylate + phosphate + H(+)</text>
        <dbReference type="Rhea" id="RHEA:14965"/>
        <dbReference type="ChEBI" id="CHEBI:15377"/>
        <dbReference type="ChEBI" id="CHEBI:15378"/>
        <dbReference type="ChEBI" id="CHEBI:29067"/>
        <dbReference type="ChEBI" id="CHEBI:43474"/>
        <dbReference type="ChEBI" id="CHEBI:59918"/>
        <dbReference type="EC" id="3.6.1.7"/>
    </reaction>
</comment>
<dbReference type="SUPFAM" id="SSF54975">
    <property type="entry name" value="Acylphosphatase/BLUF domain-like"/>
    <property type="match status" value="1"/>
</dbReference>
<organism evidence="8 9">
    <name type="scientific">Pyronema omphalodes (strain CBS 100304)</name>
    <name type="common">Pyronema confluens</name>
    <dbReference type="NCBI Taxonomy" id="1076935"/>
    <lineage>
        <taxon>Eukaryota</taxon>
        <taxon>Fungi</taxon>
        <taxon>Dikarya</taxon>
        <taxon>Ascomycota</taxon>
        <taxon>Pezizomycotina</taxon>
        <taxon>Pezizomycetes</taxon>
        <taxon>Pezizales</taxon>
        <taxon>Pyronemataceae</taxon>
        <taxon>Pyronema</taxon>
    </lineage>
</organism>
<dbReference type="EMBL" id="HF936539">
    <property type="protein sequence ID" value="CCX34486.1"/>
    <property type="molecule type" value="Genomic_DNA"/>
</dbReference>
<comment type="similarity">
    <text evidence="1 6">Belongs to the acylphosphatase family.</text>
</comment>
<dbReference type="OrthoDB" id="7961613at2759"/>
<evidence type="ECO:0000256" key="4">
    <source>
        <dbReference type="ARBA" id="ARBA00047645"/>
    </source>
</evidence>
<dbReference type="AlphaFoldDB" id="U4LQN1"/>
<reference evidence="8 9" key="1">
    <citation type="journal article" date="2013" name="PLoS Genet.">
        <title>The genome and development-dependent transcriptomes of Pyronema confluens: a window into fungal evolution.</title>
        <authorList>
            <person name="Traeger S."/>
            <person name="Altegoer F."/>
            <person name="Freitag M."/>
            <person name="Gabaldon T."/>
            <person name="Kempken F."/>
            <person name="Kumar A."/>
            <person name="Marcet-Houben M."/>
            <person name="Poggeler S."/>
            <person name="Stajich J.E."/>
            <person name="Nowrousian M."/>
        </authorList>
    </citation>
    <scope>NUCLEOTIDE SEQUENCE [LARGE SCALE GENOMIC DNA]</scope>
    <source>
        <strain evidence="9">CBS 100304</strain>
        <tissue evidence="8">Vegetative mycelium</tissue>
    </source>
</reference>
<feature type="active site" evidence="5">
    <location>
        <position position="79"/>
    </location>
</feature>
<evidence type="ECO:0000256" key="2">
    <source>
        <dbReference type="ARBA" id="ARBA00012150"/>
    </source>
</evidence>
<sequence>MNMLLEVASNRSFRSLSYSWQALNLAGIPTGGYDVTSRAEPRHSRRHCTFFPSLASTTMVAKRIHFTAHGGVVQGVYFRAHTVSAANRHALTGWVRNLPSGMAVEGHAQGPEDKLNDFFKEVDKGPPGSHVVRLDKVEIPLKENEDGFRKVKSYESVPE</sequence>
<dbReference type="Gene3D" id="3.30.70.100">
    <property type="match status" value="1"/>
</dbReference>
<keyword evidence="3 5" id="KW-0378">Hydrolase</keyword>
<evidence type="ECO:0000313" key="8">
    <source>
        <dbReference type="EMBL" id="CCX34486.1"/>
    </source>
</evidence>
<accession>U4LQN1</accession>
<dbReference type="InterPro" id="IPR020456">
    <property type="entry name" value="Acylphosphatase"/>
</dbReference>
<dbReference type="PANTHER" id="PTHR10029">
    <property type="entry name" value="ACYLPHOSPHATASE"/>
    <property type="match status" value="1"/>
</dbReference>
<dbReference type="InterPro" id="IPR001792">
    <property type="entry name" value="Acylphosphatase-like_dom"/>
</dbReference>
<dbReference type="InterPro" id="IPR036046">
    <property type="entry name" value="Acylphosphatase-like_dom_sf"/>
</dbReference>
<feature type="active site" evidence="5">
    <location>
        <position position="97"/>
    </location>
</feature>
<dbReference type="PROSITE" id="PS51160">
    <property type="entry name" value="ACYLPHOSPHATASE_3"/>
    <property type="match status" value="1"/>
</dbReference>
<dbReference type="EC" id="3.6.1.7" evidence="2 5"/>
<evidence type="ECO:0000256" key="6">
    <source>
        <dbReference type="RuleBase" id="RU004168"/>
    </source>
</evidence>
<feature type="domain" description="Acylphosphatase-like" evidence="7">
    <location>
        <begin position="63"/>
        <end position="152"/>
    </location>
</feature>
<evidence type="ECO:0000256" key="3">
    <source>
        <dbReference type="ARBA" id="ARBA00022801"/>
    </source>
</evidence>
<proteinExistence type="inferred from homology"/>
<evidence type="ECO:0000259" key="7">
    <source>
        <dbReference type="PROSITE" id="PS51160"/>
    </source>
</evidence>
<evidence type="ECO:0000256" key="5">
    <source>
        <dbReference type="PROSITE-ProRule" id="PRU00520"/>
    </source>
</evidence>
<evidence type="ECO:0000313" key="9">
    <source>
        <dbReference type="Proteomes" id="UP000018144"/>
    </source>
</evidence>
<gene>
    <name evidence="8" type="ORF">PCON_03750</name>
</gene>
<dbReference type="PANTHER" id="PTHR10029:SF3">
    <property type="entry name" value="ACYLPHOSPHATASE-RELATED"/>
    <property type="match status" value="1"/>
</dbReference>
<protein>
    <recommendedName>
        <fullName evidence="2 5">acylphosphatase</fullName>
        <ecNumber evidence="2 5">3.6.1.7</ecNumber>
    </recommendedName>
</protein>
<dbReference type="eggNOG" id="ENOG502SCRS">
    <property type="taxonomic scope" value="Eukaryota"/>
</dbReference>
<evidence type="ECO:0000256" key="1">
    <source>
        <dbReference type="ARBA" id="ARBA00005614"/>
    </source>
</evidence>
<dbReference type="Proteomes" id="UP000018144">
    <property type="component" value="Unassembled WGS sequence"/>
</dbReference>
<dbReference type="STRING" id="1076935.U4LQN1"/>
<dbReference type="Pfam" id="PF00708">
    <property type="entry name" value="Acylphosphatase"/>
    <property type="match status" value="1"/>
</dbReference>
<dbReference type="GO" id="GO:0003998">
    <property type="term" value="F:acylphosphatase activity"/>
    <property type="evidence" value="ECO:0007669"/>
    <property type="project" value="UniProtKB-EC"/>
</dbReference>
<keyword evidence="9" id="KW-1185">Reference proteome</keyword>
<name>U4LQN1_PYROM</name>